<dbReference type="GO" id="GO:0009426">
    <property type="term" value="C:bacterial-type flagellum basal body, distal rod"/>
    <property type="evidence" value="ECO:0007669"/>
    <property type="project" value="UniProtKB-UniRule"/>
</dbReference>
<evidence type="ECO:0000313" key="11">
    <source>
        <dbReference type="Proteomes" id="UP000503447"/>
    </source>
</evidence>
<dbReference type="RefSeq" id="WP_171473274.1">
    <property type="nucleotide sequence ID" value="NZ_CP053452.2"/>
</dbReference>
<dbReference type="SUPFAM" id="SSF117143">
    <property type="entry name" value="Flagellar hook protein flgE"/>
    <property type="match status" value="1"/>
</dbReference>
<keyword evidence="4 6" id="KW-0975">Bacterial flagellum</keyword>
<evidence type="ECO:0000256" key="1">
    <source>
        <dbReference type="ARBA" id="ARBA00004117"/>
    </source>
</evidence>
<dbReference type="KEGG" id="ftj:FTUN_5581"/>
<accession>A0A6M5YXJ4</accession>
<evidence type="ECO:0000256" key="2">
    <source>
        <dbReference type="ARBA" id="ARBA00009677"/>
    </source>
</evidence>
<dbReference type="PANTHER" id="PTHR30435">
    <property type="entry name" value="FLAGELLAR PROTEIN"/>
    <property type="match status" value="1"/>
</dbReference>
<dbReference type="Pfam" id="PF06429">
    <property type="entry name" value="Flg_bbr_C"/>
    <property type="match status" value="1"/>
</dbReference>
<evidence type="ECO:0000259" key="9">
    <source>
        <dbReference type="Pfam" id="PF22692"/>
    </source>
</evidence>
<dbReference type="InterPro" id="IPR037925">
    <property type="entry name" value="FlgE/F/G-like"/>
</dbReference>
<dbReference type="Pfam" id="PF22692">
    <property type="entry name" value="LlgE_F_G_D1"/>
    <property type="match status" value="1"/>
</dbReference>
<dbReference type="InterPro" id="IPR020013">
    <property type="entry name" value="Flagellar_FlgE/F/G"/>
</dbReference>
<dbReference type="GO" id="GO:0071978">
    <property type="term" value="P:bacterial-type flagellum-dependent swarming motility"/>
    <property type="evidence" value="ECO:0007669"/>
    <property type="project" value="TreeGrafter"/>
</dbReference>
<dbReference type="InterPro" id="IPR001444">
    <property type="entry name" value="Flag_bb_rod_N"/>
</dbReference>
<keyword evidence="10" id="KW-0969">Cilium</keyword>
<evidence type="ECO:0000259" key="7">
    <source>
        <dbReference type="Pfam" id="PF00460"/>
    </source>
</evidence>
<feature type="domain" description="Flagellar basal body rod protein N-terminal" evidence="7">
    <location>
        <begin position="7"/>
        <end position="35"/>
    </location>
</feature>
<name>A0A6M5YXJ4_9BACT</name>
<reference evidence="11" key="1">
    <citation type="submission" date="2020-05" db="EMBL/GenBank/DDBJ databases">
        <title>Frigoriglobus tundricola gen. nov., sp. nov., a psychrotolerant cellulolytic planctomycete of the family Gemmataceae with two divergent copies of 16S rRNA gene.</title>
        <authorList>
            <person name="Kulichevskaya I.S."/>
            <person name="Ivanova A.A."/>
            <person name="Naumoff D.G."/>
            <person name="Beletsky A.V."/>
            <person name="Rijpstra W.I.C."/>
            <person name="Sinninghe Damste J.S."/>
            <person name="Mardanov A.V."/>
            <person name="Ravin N.V."/>
            <person name="Dedysh S.N."/>
        </authorList>
    </citation>
    <scope>NUCLEOTIDE SEQUENCE [LARGE SCALE GENOMIC DNA]</scope>
    <source>
        <strain evidence="11">PL17</strain>
    </source>
</reference>
<protein>
    <recommendedName>
        <fullName evidence="3 5">Flagellar basal-body rod protein FlgG</fullName>
    </recommendedName>
</protein>
<organism evidence="10 11">
    <name type="scientific">Frigoriglobus tundricola</name>
    <dbReference type="NCBI Taxonomy" id="2774151"/>
    <lineage>
        <taxon>Bacteria</taxon>
        <taxon>Pseudomonadati</taxon>
        <taxon>Planctomycetota</taxon>
        <taxon>Planctomycetia</taxon>
        <taxon>Gemmatales</taxon>
        <taxon>Gemmataceae</taxon>
        <taxon>Frigoriglobus</taxon>
    </lineage>
</organism>
<sequence>MIKALFTSATGMTAQTTSIDNTANNIANVNTNGFKRGQVDFQDLIYVDLRPAGSTAAQGLTVPTGLQLGSGVRVADVTKIFTEGTLVNTQNPLDVAVEGDGFFQVTLPSGELRYTRDGGLKLNAQGNLVTSDGFLITPQISIPTSAVSIGIGSDGTVSVQNAGALNATTTLGQLTLARFQNPAGLSAQGRNLFAETASSGAPLLATPGQNGIGLTRQGFQERSNVDVVAELINLILAQRAYEFNTRAVRTADNMLASTTDLVR</sequence>
<dbReference type="EMBL" id="CP053452">
    <property type="protein sequence ID" value="QJW98001.1"/>
    <property type="molecule type" value="Genomic_DNA"/>
</dbReference>
<comment type="subcellular location">
    <subcellularLocation>
        <location evidence="1 6">Bacterial flagellum basal body</location>
    </subcellularLocation>
</comment>
<evidence type="ECO:0000256" key="5">
    <source>
        <dbReference type="NCBIfam" id="TIGR02488"/>
    </source>
</evidence>
<feature type="domain" description="Flagellar basal-body/hook protein C-terminal" evidence="8">
    <location>
        <begin position="216"/>
        <end position="261"/>
    </location>
</feature>
<proteinExistence type="inferred from homology"/>
<dbReference type="NCBIfam" id="TIGR02488">
    <property type="entry name" value="flgG_G_neg"/>
    <property type="match status" value="1"/>
</dbReference>
<feature type="domain" description="Flagellar hook protein FlgE/F/G-like D1" evidence="9">
    <location>
        <begin position="96"/>
        <end position="159"/>
    </location>
</feature>
<keyword evidence="11" id="KW-1185">Reference proteome</keyword>
<dbReference type="PANTHER" id="PTHR30435:SF19">
    <property type="entry name" value="FLAGELLAR BASAL-BODY ROD PROTEIN FLGG"/>
    <property type="match status" value="1"/>
</dbReference>
<evidence type="ECO:0000256" key="4">
    <source>
        <dbReference type="ARBA" id="ARBA00023143"/>
    </source>
</evidence>
<evidence type="ECO:0000313" key="10">
    <source>
        <dbReference type="EMBL" id="QJW98001.1"/>
    </source>
</evidence>
<evidence type="ECO:0000259" key="8">
    <source>
        <dbReference type="Pfam" id="PF06429"/>
    </source>
</evidence>
<evidence type="ECO:0000256" key="6">
    <source>
        <dbReference type="RuleBase" id="RU362116"/>
    </source>
</evidence>
<dbReference type="Pfam" id="PF00460">
    <property type="entry name" value="Flg_bb_rod"/>
    <property type="match status" value="1"/>
</dbReference>
<dbReference type="InterPro" id="IPR010930">
    <property type="entry name" value="Flg_bb/hook_C_dom"/>
</dbReference>
<evidence type="ECO:0000256" key="3">
    <source>
        <dbReference type="ARBA" id="ARBA00017948"/>
    </source>
</evidence>
<keyword evidence="10" id="KW-0966">Cell projection</keyword>
<dbReference type="NCBIfam" id="TIGR03506">
    <property type="entry name" value="FlgEFG_subfam"/>
    <property type="match status" value="2"/>
</dbReference>
<gene>
    <name evidence="10" type="ORF">FTUN_5581</name>
</gene>
<dbReference type="AlphaFoldDB" id="A0A6M5YXJ4"/>
<keyword evidence="10" id="KW-0282">Flagellum</keyword>
<dbReference type="InterPro" id="IPR053967">
    <property type="entry name" value="LlgE_F_G-like_D1"/>
</dbReference>
<dbReference type="Proteomes" id="UP000503447">
    <property type="component" value="Chromosome"/>
</dbReference>
<dbReference type="InterPro" id="IPR012834">
    <property type="entry name" value="FlgG_G_neg"/>
</dbReference>
<comment type="similarity">
    <text evidence="2 6">Belongs to the flagella basal body rod proteins family.</text>
</comment>